<feature type="compositionally biased region" description="Low complexity" evidence="1">
    <location>
        <begin position="12"/>
        <end position="26"/>
    </location>
</feature>
<accession>A0A7J8MWM7</accession>
<sequence length="40" mass="4050">MENTGSHSEDFPTTTARRSSTSGTPGQSFGCPCLLGSASS</sequence>
<keyword evidence="3" id="KW-1185">Reference proteome</keyword>
<evidence type="ECO:0000313" key="3">
    <source>
        <dbReference type="Proteomes" id="UP000593572"/>
    </source>
</evidence>
<dbReference type="AlphaFoldDB" id="A0A7J8MWM7"/>
<organism evidence="2 3">
    <name type="scientific">Gossypium lobatum</name>
    <dbReference type="NCBI Taxonomy" id="34289"/>
    <lineage>
        <taxon>Eukaryota</taxon>
        <taxon>Viridiplantae</taxon>
        <taxon>Streptophyta</taxon>
        <taxon>Embryophyta</taxon>
        <taxon>Tracheophyta</taxon>
        <taxon>Spermatophyta</taxon>
        <taxon>Magnoliopsida</taxon>
        <taxon>eudicotyledons</taxon>
        <taxon>Gunneridae</taxon>
        <taxon>Pentapetalae</taxon>
        <taxon>rosids</taxon>
        <taxon>malvids</taxon>
        <taxon>Malvales</taxon>
        <taxon>Malvaceae</taxon>
        <taxon>Malvoideae</taxon>
        <taxon>Gossypium</taxon>
    </lineage>
</organism>
<feature type="region of interest" description="Disordered" evidence="1">
    <location>
        <begin position="1"/>
        <end position="40"/>
    </location>
</feature>
<dbReference type="EMBL" id="JABEZX010000010">
    <property type="protein sequence ID" value="MBA0569036.1"/>
    <property type="molecule type" value="Genomic_DNA"/>
</dbReference>
<name>A0A7J8MWM7_9ROSI</name>
<dbReference type="Proteomes" id="UP000593572">
    <property type="component" value="Unassembled WGS sequence"/>
</dbReference>
<comment type="caution">
    <text evidence="2">The sequence shown here is derived from an EMBL/GenBank/DDBJ whole genome shotgun (WGS) entry which is preliminary data.</text>
</comment>
<gene>
    <name evidence="2" type="ORF">Golob_006497</name>
</gene>
<reference evidence="2 3" key="1">
    <citation type="journal article" date="2019" name="Genome Biol. Evol.">
        <title>Insights into the evolution of the New World diploid cottons (Gossypium, subgenus Houzingenia) based on genome sequencing.</title>
        <authorList>
            <person name="Grover C.E."/>
            <person name="Arick M.A. 2nd"/>
            <person name="Thrash A."/>
            <person name="Conover J.L."/>
            <person name="Sanders W.S."/>
            <person name="Peterson D.G."/>
            <person name="Frelichowski J.E."/>
            <person name="Scheffler J.A."/>
            <person name="Scheffler B.E."/>
            <person name="Wendel J.F."/>
        </authorList>
    </citation>
    <scope>NUCLEOTIDE SEQUENCE [LARGE SCALE GENOMIC DNA]</scope>
    <source>
        <strain evidence="2">157</strain>
        <tissue evidence="2">Leaf</tissue>
    </source>
</reference>
<proteinExistence type="predicted"/>
<evidence type="ECO:0000256" key="1">
    <source>
        <dbReference type="SAM" id="MobiDB-lite"/>
    </source>
</evidence>
<protein>
    <submittedName>
        <fullName evidence="2">Uncharacterized protein</fullName>
    </submittedName>
</protein>
<evidence type="ECO:0000313" key="2">
    <source>
        <dbReference type="EMBL" id="MBA0569036.1"/>
    </source>
</evidence>